<dbReference type="GO" id="GO:0015074">
    <property type="term" value="P:DNA integration"/>
    <property type="evidence" value="ECO:0007669"/>
    <property type="project" value="InterPro"/>
</dbReference>
<dbReference type="InterPro" id="IPR012337">
    <property type="entry name" value="RNaseH-like_sf"/>
</dbReference>
<evidence type="ECO:0000313" key="12">
    <source>
        <dbReference type="EMBL" id="TRZ09621.1"/>
    </source>
</evidence>
<dbReference type="Gene3D" id="3.30.420.10">
    <property type="entry name" value="Ribonuclease H-like superfamily/Ribonuclease H"/>
    <property type="match status" value="1"/>
</dbReference>
<dbReference type="InterPro" id="IPR001584">
    <property type="entry name" value="Integrase_cat-core"/>
</dbReference>
<protein>
    <recommendedName>
        <fullName evidence="1">RNA-directed DNA polymerase</fullName>
        <ecNumber evidence="1">2.7.7.49</ecNumber>
    </recommendedName>
</protein>
<evidence type="ECO:0000256" key="3">
    <source>
        <dbReference type="ARBA" id="ARBA00022695"/>
    </source>
</evidence>
<dbReference type="Gene3D" id="1.10.10.200">
    <property type="match status" value="1"/>
</dbReference>
<dbReference type="Pfam" id="PF02022">
    <property type="entry name" value="Integrase_Zn"/>
    <property type="match status" value="1"/>
</dbReference>
<dbReference type="GO" id="GO:0016787">
    <property type="term" value="F:hydrolase activity"/>
    <property type="evidence" value="ECO:0007669"/>
    <property type="project" value="UniProtKB-KW"/>
</dbReference>
<name>A0A8K1G0R7_9PASS</name>
<evidence type="ECO:0000256" key="2">
    <source>
        <dbReference type="ARBA" id="ARBA00022679"/>
    </source>
</evidence>
<keyword evidence="8" id="KW-0695">RNA-directed DNA polymerase</keyword>
<dbReference type="AlphaFoldDB" id="A0A8K1G0R7"/>
<proteinExistence type="predicted"/>
<dbReference type="SUPFAM" id="SSF46919">
    <property type="entry name" value="N-terminal Zn binding domain of HIV integrase"/>
    <property type="match status" value="1"/>
</dbReference>
<dbReference type="Pfam" id="PF00665">
    <property type="entry name" value="rve"/>
    <property type="match status" value="1"/>
</dbReference>
<evidence type="ECO:0000313" key="13">
    <source>
        <dbReference type="Proteomes" id="UP000796761"/>
    </source>
</evidence>
<dbReference type="PANTHER" id="PTHR41694:SF3">
    <property type="entry name" value="RNA-DIRECTED DNA POLYMERASE-RELATED"/>
    <property type="match status" value="1"/>
</dbReference>
<dbReference type="OrthoDB" id="9386368at2759"/>
<evidence type="ECO:0000256" key="4">
    <source>
        <dbReference type="ARBA" id="ARBA00022722"/>
    </source>
</evidence>
<gene>
    <name evidence="12" type="ORF">HGM15179_017487</name>
</gene>
<dbReference type="GO" id="GO:0008270">
    <property type="term" value="F:zinc ion binding"/>
    <property type="evidence" value="ECO:0007669"/>
    <property type="project" value="UniProtKB-KW"/>
</dbReference>
<dbReference type="PROSITE" id="PS50994">
    <property type="entry name" value="INTEGRASE"/>
    <property type="match status" value="1"/>
</dbReference>
<comment type="caution">
    <text evidence="12">The sequence shown here is derived from an EMBL/GenBank/DDBJ whole genome shotgun (WGS) entry which is preliminary data.</text>
</comment>
<dbReference type="Proteomes" id="UP000796761">
    <property type="component" value="Unassembled WGS sequence"/>
</dbReference>
<evidence type="ECO:0000256" key="6">
    <source>
        <dbReference type="ARBA" id="ARBA00022759"/>
    </source>
</evidence>
<dbReference type="GO" id="GO:0004519">
    <property type="term" value="F:endonuclease activity"/>
    <property type="evidence" value="ECO:0007669"/>
    <property type="project" value="UniProtKB-KW"/>
</dbReference>
<dbReference type="GO" id="GO:0003964">
    <property type="term" value="F:RNA-directed DNA polymerase activity"/>
    <property type="evidence" value="ECO:0007669"/>
    <property type="project" value="UniProtKB-KW"/>
</dbReference>
<dbReference type="InterPro" id="IPR036397">
    <property type="entry name" value="RNaseH_sf"/>
</dbReference>
<dbReference type="GO" id="GO:0035613">
    <property type="term" value="F:RNA stem-loop binding"/>
    <property type="evidence" value="ECO:0007669"/>
    <property type="project" value="TreeGrafter"/>
</dbReference>
<reference evidence="12" key="1">
    <citation type="submission" date="2019-04" db="EMBL/GenBank/DDBJ databases">
        <title>Genome assembly of Zosterops borbonicus 15179.</title>
        <authorList>
            <person name="Leroy T."/>
            <person name="Anselmetti Y."/>
            <person name="Tilak M.-K."/>
            <person name="Nabholz B."/>
        </authorList>
    </citation>
    <scope>NUCLEOTIDE SEQUENCE</scope>
    <source>
        <strain evidence="12">HGM_15179</strain>
        <tissue evidence="12">Muscle</tissue>
    </source>
</reference>
<dbReference type="InterPro" id="IPR017856">
    <property type="entry name" value="Integrase-like_N"/>
</dbReference>
<keyword evidence="7" id="KW-0378">Hydrolase</keyword>
<dbReference type="SUPFAM" id="SSF53098">
    <property type="entry name" value="Ribonuclease H-like"/>
    <property type="match status" value="1"/>
</dbReference>
<keyword evidence="9" id="KW-0862">Zinc</keyword>
<organism evidence="12 13">
    <name type="scientific">Zosterops borbonicus</name>
    <dbReference type="NCBI Taxonomy" id="364589"/>
    <lineage>
        <taxon>Eukaryota</taxon>
        <taxon>Metazoa</taxon>
        <taxon>Chordata</taxon>
        <taxon>Craniata</taxon>
        <taxon>Vertebrata</taxon>
        <taxon>Euteleostomi</taxon>
        <taxon>Archelosauria</taxon>
        <taxon>Archosauria</taxon>
        <taxon>Dinosauria</taxon>
        <taxon>Saurischia</taxon>
        <taxon>Theropoda</taxon>
        <taxon>Coelurosauria</taxon>
        <taxon>Aves</taxon>
        <taxon>Neognathae</taxon>
        <taxon>Neoaves</taxon>
        <taxon>Telluraves</taxon>
        <taxon>Australaves</taxon>
        <taxon>Passeriformes</taxon>
        <taxon>Sylvioidea</taxon>
        <taxon>Zosteropidae</taxon>
        <taxon>Zosterops</taxon>
    </lineage>
</organism>
<feature type="domain" description="Integrase catalytic" evidence="11">
    <location>
        <begin position="91"/>
        <end position="246"/>
    </location>
</feature>
<evidence type="ECO:0000256" key="9">
    <source>
        <dbReference type="PROSITE-ProRule" id="PRU00450"/>
    </source>
</evidence>
<dbReference type="InterPro" id="IPR003308">
    <property type="entry name" value="Integrase_Zn-bd_dom_N"/>
</dbReference>
<evidence type="ECO:0000256" key="8">
    <source>
        <dbReference type="ARBA" id="ARBA00022918"/>
    </source>
</evidence>
<keyword evidence="6" id="KW-0255">Endonuclease</keyword>
<evidence type="ECO:0000259" key="11">
    <source>
        <dbReference type="PROSITE" id="PS50994"/>
    </source>
</evidence>
<keyword evidence="9" id="KW-0863">Zinc-finger</keyword>
<keyword evidence="13" id="KW-1185">Reference proteome</keyword>
<keyword evidence="3" id="KW-0548">Nucleotidyltransferase</keyword>
<accession>A0A8K1G0R7</accession>
<keyword evidence="4" id="KW-0540">Nuclease</keyword>
<feature type="domain" description="Integrase-type" evidence="10">
    <location>
        <begin position="43"/>
        <end position="84"/>
    </location>
</feature>
<dbReference type="EMBL" id="SWJQ01001029">
    <property type="protein sequence ID" value="TRZ09621.1"/>
    <property type="molecule type" value="Genomic_DNA"/>
</dbReference>
<sequence>MIEEALHSRQGTVTVIHVNSHSPVKGYFQMGNDKADAAAKGLWALQDARQLHESLHIGAKALAKRCNIPMSDAKHVVATCPHCQKSPLWSSGVNPRGLKAAEIWQTDFTMCQLLKPRTWLAVTVDTFSGMIVGTQHAKANSKATIQHWLTAMAWLGIPKQIKTDNGTNFVSRATQEFATKWGIVLKQGIPYNSTGQAIVERANQTLKSKIETLAKAEGFTSAIPPSEQPHLLVTAMLALNQFPRGD</sequence>
<keyword evidence="2" id="KW-0808">Transferase</keyword>
<evidence type="ECO:0000259" key="10">
    <source>
        <dbReference type="PROSITE" id="PS50876"/>
    </source>
</evidence>
<dbReference type="PANTHER" id="PTHR41694">
    <property type="entry name" value="ENDOGENOUS RETROVIRUS GROUP K MEMBER POL PROTEIN"/>
    <property type="match status" value="1"/>
</dbReference>
<evidence type="ECO:0000256" key="1">
    <source>
        <dbReference type="ARBA" id="ARBA00012493"/>
    </source>
</evidence>
<keyword evidence="5" id="KW-0479">Metal-binding</keyword>
<evidence type="ECO:0000256" key="5">
    <source>
        <dbReference type="ARBA" id="ARBA00022723"/>
    </source>
</evidence>
<dbReference type="PROSITE" id="PS50876">
    <property type="entry name" value="ZF_INTEGRASE"/>
    <property type="match status" value="1"/>
</dbReference>
<evidence type="ECO:0000256" key="7">
    <source>
        <dbReference type="ARBA" id="ARBA00022801"/>
    </source>
</evidence>
<dbReference type="EC" id="2.7.7.49" evidence="1"/>